<protein>
    <submittedName>
        <fullName evidence="7">ARM repeat-containing protein</fullName>
    </submittedName>
</protein>
<feature type="compositionally biased region" description="Pro residues" evidence="5">
    <location>
        <begin position="727"/>
        <end position="739"/>
    </location>
</feature>
<dbReference type="AlphaFoldDB" id="A0A0D7B212"/>
<evidence type="ECO:0000256" key="5">
    <source>
        <dbReference type="SAM" id="MobiDB-lite"/>
    </source>
</evidence>
<dbReference type="STRING" id="1314674.A0A0D7B212"/>
<feature type="region of interest" description="Disordered" evidence="5">
    <location>
        <begin position="605"/>
        <end position="672"/>
    </location>
</feature>
<evidence type="ECO:0000313" key="7">
    <source>
        <dbReference type="EMBL" id="KIY63566.1"/>
    </source>
</evidence>
<gene>
    <name evidence="7" type="ORF">CYLTODRAFT_457993</name>
</gene>
<keyword evidence="3" id="KW-0653">Protein transport</keyword>
<dbReference type="PROSITE" id="PS00809">
    <property type="entry name" value="ADP_GLC_PYROPHOSPH_2"/>
    <property type="match status" value="1"/>
</dbReference>
<dbReference type="OrthoDB" id="29308at2759"/>
<dbReference type="GO" id="GO:0016192">
    <property type="term" value="P:vesicle-mediated transport"/>
    <property type="evidence" value="ECO:0007669"/>
    <property type="project" value="InterPro"/>
</dbReference>
<reference evidence="7 8" key="1">
    <citation type="journal article" date="2015" name="Fungal Genet. Biol.">
        <title>Evolution of novel wood decay mechanisms in Agaricales revealed by the genome sequences of Fistulina hepatica and Cylindrobasidium torrendii.</title>
        <authorList>
            <person name="Floudas D."/>
            <person name="Held B.W."/>
            <person name="Riley R."/>
            <person name="Nagy L.G."/>
            <person name="Koehler G."/>
            <person name="Ransdell A.S."/>
            <person name="Younus H."/>
            <person name="Chow J."/>
            <person name="Chiniquy J."/>
            <person name="Lipzen A."/>
            <person name="Tritt A."/>
            <person name="Sun H."/>
            <person name="Haridas S."/>
            <person name="LaButti K."/>
            <person name="Ohm R.A."/>
            <person name="Kues U."/>
            <person name="Blanchette R.A."/>
            <person name="Grigoriev I.V."/>
            <person name="Minto R.E."/>
            <person name="Hibbett D.S."/>
        </authorList>
    </citation>
    <scope>NUCLEOTIDE SEQUENCE [LARGE SCALE GENOMIC DNA]</scope>
    <source>
        <strain evidence="7 8">FP15055 ss-10</strain>
    </source>
</reference>
<dbReference type="GO" id="GO:0030117">
    <property type="term" value="C:membrane coat"/>
    <property type="evidence" value="ECO:0007669"/>
    <property type="project" value="InterPro"/>
</dbReference>
<sequence>MEVPFRSSGALSRQQYALVRKIEEEKSSQAADQLILAEIDAVKKQITHPQLSLQESKELLIILLYCESAITAAILDHGALHFALPHALSLAEAGATIADKRIGYMFCTEVMPRDHELQLMLVNTVRKDLESSVILRICLALDTIIYSSTYDMVPAVLPRLHDLLGHNSAHIRRRVLLAFRAISVHDHDILHTITHTLVRRLRDADPAIAATALVAALSYPKVDDLHTTINDLFASNPHPQSKHFMLAILRVLKAVGLDNEHLPYLVKIVRISLLNKQYSVLGEAFSLLSSLPSDRLLTLPLASRRAPVENILPLLRSKDPNERYIFAMCVGCIDPKWWAGTSPDIPAVFGEHDVQQFMRMLESPDPILRAKTMNVLMKVDESLVSTYYVQALGNILPGLSLDNRIECACRLLECVEVLAASDGEKYAKDVITLLKSTEPPASESQRVLVEKILLYIRESQSMFQMACSTIFLGYMLEDDEPGPTIMVIVAALACEYCEKLSFPAEELLNGITTKLLTMPPSVQDVCLLSMLRMTLECQTVSEDVRTVVTHLASISRRYIRKRCEQFLRLSADKDGLKALLATASTYTLPDILAALFAEGTSQKSSHTSTASVSQVASPPTSPSMSGSKLRYDAYEAPKSPARPRVSQQRPSAARHDLESGGWSGTMTPGELTLSPPYELQKLSLSPLHSSRRKMTDDDGMPIPESARSDLIAFDTPFLSGSPLMPSTMPPASSPAPSQPVPDTGLPDFKTQWESMESSTASRGWFEGSADALVKQLKTIESIGIYTFPAGDEPFVGEDKVLVRIGDSYAALRLRTDEDEECLWRMRVADAQLRVLVKRALGGE</sequence>
<feature type="domain" description="Clathrin/coatomer adaptor adaptin-like N-terminal" evidence="6">
    <location>
        <begin position="80"/>
        <end position="571"/>
    </location>
</feature>
<dbReference type="InterPro" id="IPR011989">
    <property type="entry name" value="ARM-like"/>
</dbReference>
<dbReference type="Proteomes" id="UP000054007">
    <property type="component" value="Unassembled WGS sequence"/>
</dbReference>
<comment type="subcellular location">
    <subcellularLocation>
        <location evidence="1">Endomembrane system</location>
    </subcellularLocation>
</comment>
<dbReference type="EMBL" id="KN880687">
    <property type="protein sequence ID" value="KIY63566.1"/>
    <property type="molecule type" value="Genomic_DNA"/>
</dbReference>
<keyword evidence="2" id="KW-0813">Transport</keyword>
<dbReference type="GO" id="GO:0012505">
    <property type="term" value="C:endomembrane system"/>
    <property type="evidence" value="ECO:0007669"/>
    <property type="project" value="UniProtKB-SubCell"/>
</dbReference>
<evidence type="ECO:0000256" key="4">
    <source>
        <dbReference type="ARBA" id="ARBA00023136"/>
    </source>
</evidence>
<dbReference type="InterPro" id="IPR016024">
    <property type="entry name" value="ARM-type_fold"/>
</dbReference>
<dbReference type="InterPro" id="IPR050840">
    <property type="entry name" value="Adaptor_Complx_Large_Subunit"/>
</dbReference>
<proteinExistence type="predicted"/>
<dbReference type="GO" id="GO:0005978">
    <property type="term" value="P:glycogen biosynthetic process"/>
    <property type="evidence" value="ECO:0007669"/>
    <property type="project" value="InterPro"/>
</dbReference>
<evidence type="ECO:0000313" key="8">
    <source>
        <dbReference type="Proteomes" id="UP000054007"/>
    </source>
</evidence>
<dbReference type="GO" id="GO:0008878">
    <property type="term" value="F:glucose-1-phosphate adenylyltransferase activity"/>
    <property type="evidence" value="ECO:0007669"/>
    <property type="project" value="InterPro"/>
</dbReference>
<dbReference type="InterPro" id="IPR005836">
    <property type="entry name" value="ADP_Glu_pyroP_CS"/>
</dbReference>
<dbReference type="GO" id="GO:0006886">
    <property type="term" value="P:intracellular protein transport"/>
    <property type="evidence" value="ECO:0007669"/>
    <property type="project" value="InterPro"/>
</dbReference>
<evidence type="ECO:0000256" key="3">
    <source>
        <dbReference type="ARBA" id="ARBA00022927"/>
    </source>
</evidence>
<name>A0A0D7B212_9AGAR</name>
<evidence type="ECO:0000256" key="2">
    <source>
        <dbReference type="ARBA" id="ARBA00022448"/>
    </source>
</evidence>
<keyword evidence="8" id="KW-1185">Reference proteome</keyword>
<evidence type="ECO:0000259" key="6">
    <source>
        <dbReference type="Pfam" id="PF01602"/>
    </source>
</evidence>
<dbReference type="InterPro" id="IPR002553">
    <property type="entry name" value="Clathrin/coatomer_adapt-like_N"/>
</dbReference>
<keyword evidence="4" id="KW-0472">Membrane</keyword>
<dbReference type="Gene3D" id="1.25.10.10">
    <property type="entry name" value="Leucine-rich Repeat Variant"/>
    <property type="match status" value="1"/>
</dbReference>
<feature type="compositionally biased region" description="Polar residues" evidence="5">
    <location>
        <begin position="605"/>
        <end position="626"/>
    </location>
</feature>
<dbReference type="PANTHER" id="PTHR22780">
    <property type="entry name" value="ADAPTIN, ALPHA/GAMMA/EPSILON"/>
    <property type="match status" value="1"/>
</dbReference>
<accession>A0A0D7B212</accession>
<dbReference type="Pfam" id="PF01602">
    <property type="entry name" value="Adaptin_N"/>
    <property type="match status" value="1"/>
</dbReference>
<evidence type="ECO:0000256" key="1">
    <source>
        <dbReference type="ARBA" id="ARBA00004308"/>
    </source>
</evidence>
<organism evidence="7 8">
    <name type="scientific">Cylindrobasidium torrendii FP15055 ss-10</name>
    <dbReference type="NCBI Taxonomy" id="1314674"/>
    <lineage>
        <taxon>Eukaryota</taxon>
        <taxon>Fungi</taxon>
        <taxon>Dikarya</taxon>
        <taxon>Basidiomycota</taxon>
        <taxon>Agaricomycotina</taxon>
        <taxon>Agaricomycetes</taxon>
        <taxon>Agaricomycetidae</taxon>
        <taxon>Agaricales</taxon>
        <taxon>Marasmiineae</taxon>
        <taxon>Physalacriaceae</taxon>
        <taxon>Cylindrobasidium</taxon>
    </lineage>
</organism>
<dbReference type="SUPFAM" id="SSF48371">
    <property type="entry name" value="ARM repeat"/>
    <property type="match status" value="1"/>
</dbReference>
<feature type="region of interest" description="Disordered" evidence="5">
    <location>
        <begin position="721"/>
        <end position="741"/>
    </location>
</feature>